<dbReference type="AlphaFoldDB" id="A0A1T4XAQ8"/>
<accession>A0A1T4XAQ8</accession>
<proteinExistence type="predicted"/>
<organism evidence="3 4">
    <name type="scientific">Prosthecobacter debontii</name>
    <dbReference type="NCBI Taxonomy" id="48467"/>
    <lineage>
        <taxon>Bacteria</taxon>
        <taxon>Pseudomonadati</taxon>
        <taxon>Verrucomicrobiota</taxon>
        <taxon>Verrucomicrobiia</taxon>
        <taxon>Verrucomicrobiales</taxon>
        <taxon>Verrucomicrobiaceae</taxon>
        <taxon>Prosthecobacter</taxon>
    </lineage>
</organism>
<dbReference type="SUPFAM" id="SSF103515">
    <property type="entry name" value="Autotransporter"/>
    <property type="match status" value="1"/>
</dbReference>
<dbReference type="RefSeq" id="WP_078812517.1">
    <property type="nucleotide sequence ID" value="NZ_FUYE01000003.1"/>
</dbReference>
<sequence>MKHYLPAILCAAVIGGALGVPLPGHAQTTQPPIVGFLFDAQAISGNGQVVLGQEKGGSLLWTWSEGTNWLEVDTPLEEAYLYANGLSKTGRFIVGDVYDYDNSIGLGFWMDSTTGEAVLLQATGAYWTGATDVNDAGDTVVGYADFNGVDSGPWFSQALWWHGDFEDPTVLMPLDEELSSARALAVDGAGERAVGYAFDNGIVSTQQAVYWELTGDEPTAVAIGDVGEGGYSVANDISRNGKYIVGSVRTEDGMRGFTFTDEGGMIEIPLISDAIFYNGTANAVSNNGFVVGSNAPERDDTSAPATDTAYIYDEVHGTRSLRTWLQDSGVEVGEWNFASATGISEDGKVVVGNTGLRYRGPSASDADPEEYVGFIARVGSGAIIPEDFVSTLGAGQAPTGAAFNLLNLTMHGAHHIPLQMMGANRHAWMTGDFARYDDSDVNSGLAEVGGAVDFFNQQLVAGLGIGQSWIAQDLAQNGDVDMDGTYVLGELSFKPTKLPVVFTITGAIGNWEADIDRHYTNAGLEDSSEGSTDVLSSTLRFRVDWLDIVKVGGFGITPKIEYTVNHTNADAYTESGGGFPVSYDEQSHTAQEVRYGLTAARQLLQNKALLRLRVEGVHRFDQTGPSTGGQVIGLFDFNLPGQQIQQDWALFGIDFAYAINEKVTLNTSVSTSTSGEDPVFGGSVGIQVKF</sequence>
<evidence type="ECO:0000259" key="2">
    <source>
        <dbReference type="PROSITE" id="PS51208"/>
    </source>
</evidence>
<dbReference type="OrthoDB" id="229996at2"/>
<dbReference type="SMART" id="SM00869">
    <property type="entry name" value="Autotransporter"/>
    <property type="match status" value="1"/>
</dbReference>
<feature type="signal peptide" evidence="1">
    <location>
        <begin position="1"/>
        <end position="26"/>
    </location>
</feature>
<keyword evidence="1" id="KW-0732">Signal</keyword>
<feature type="domain" description="Autotransporter" evidence="2">
    <location>
        <begin position="420"/>
        <end position="690"/>
    </location>
</feature>
<dbReference type="InterPro" id="IPR036709">
    <property type="entry name" value="Autotransporte_beta_dom_sf"/>
</dbReference>
<evidence type="ECO:0000313" key="3">
    <source>
        <dbReference type="EMBL" id="SKA86670.1"/>
    </source>
</evidence>
<dbReference type="PROSITE" id="PS51208">
    <property type="entry name" value="AUTOTRANSPORTER"/>
    <property type="match status" value="1"/>
</dbReference>
<evidence type="ECO:0000256" key="1">
    <source>
        <dbReference type="SAM" id="SignalP"/>
    </source>
</evidence>
<feature type="chain" id="PRO_5012639974" evidence="1">
    <location>
        <begin position="27"/>
        <end position="690"/>
    </location>
</feature>
<dbReference type="InterPro" id="IPR005546">
    <property type="entry name" value="Autotransporte_beta"/>
</dbReference>
<reference evidence="4" key="1">
    <citation type="submission" date="2017-02" db="EMBL/GenBank/DDBJ databases">
        <authorList>
            <person name="Varghese N."/>
            <person name="Submissions S."/>
        </authorList>
    </citation>
    <scope>NUCLEOTIDE SEQUENCE [LARGE SCALE GENOMIC DNA]</scope>
    <source>
        <strain evidence="4">ATCC 700200</strain>
    </source>
</reference>
<keyword evidence="4" id="KW-1185">Reference proteome</keyword>
<evidence type="ECO:0000313" key="4">
    <source>
        <dbReference type="Proteomes" id="UP000190774"/>
    </source>
</evidence>
<gene>
    <name evidence="3" type="ORF">SAMN02745166_01330</name>
</gene>
<dbReference type="EMBL" id="FUYE01000003">
    <property type="protein sequence ID" value="SKA86670.1"/>
    <property type="molecule type" value="Genomic_DNA"/>
</dbReference>
<dbReference type="STRING" id="48467.SAMN02745166_01330"/>
<dbReference type="Proteomes" id="UP000190774">
    <property type="component" value="Unassembled WGS sequence"/>
</dbReference>
<dbReference type="Gene3D" id="2.40.128.130">
    <property type="entry name" value="Autotransporter beta-domain"/>
    <property type="match status" value="1"/>
</dbReference>
<protein>
    <submittedName>
        <fullName evidence="3">Uncharacterized membrane protein</fullName>
    </submittedName>
</protein>
<dbReference type="Pfam" id="PF03797">
    <property type="entry name" value="Autotransporter"/>
    <property type="match status" value="1"/>
</dbReference>
<name>A0A1T4XAQ8_9BACT</name>